<dbReference type="EMBL" id="CM044707">
    <property type="protein sequence ID" value="KAI5652981.1"/>
    <property type="molecule type" value="Genomic_DNA"/>
</dbReference>
<dbReference type="Proteomes" id="UP001060085">
    <property type="component" value="Linkage Group LG07"/>
</dbReference>
<name>A0ACC0A0E1_CATRO</name>
<organism evidence="1 2">
    <name type="scientific">Catharanthus roseus</name>
    <name type="common">Madagascar periwinkle</name>
    <name type="synonym">Vinca rosea</name>
    <dbReference type="NCBI Taxonomy" id="4058"/>
    <lineage>
        <taxon>Eukaryota</taxon>
        <taxon>Viridiplantae</taxon>
        <taxon>Streptophyta</taxon>
        <taxon>Embryophyta</taxon>
        <taxon>Tracheophyta</taxon>
        <taxon>Spermatophyta</taxon>
        <taxon>Magnoliopsida</taxon>
        <taxon>eudicotyledons</taxon>
        <taxon>Gunneridae</taxon>
        <taxon>Pentapetalae</taxon>
        <taxon>asterids</taxon>
        <taxon>lamiids</taxon>
        <taxon>Gentianales</taxon>
        <taxon>Apocynaceae</taxon>
        <taxon>Rauvolfioideae</taxon>
        <taxon>Vinceae</taxon>
        <taxon>Catharanthinae</taxon>
        <taxon>Catharanthus</taxon>
    </lineage>
</organism>
<sequence length="109" mass="12591">MKPNMRFERDLKWRTEVEIVPLYCSNKNNFTITKCALKEAYELATRLNLRVKGVFMTNPSNPLGTTITLDEFNLLITYAISKNIHIVSDEIYMLEQSSIPHLSQVSLKP</sequence>
<gene>
    <name evidence="1" type="ORF">M9H77_30168</name>
</gene>
<evidence type="ECO:0000313" key="1">
    <source>
        <dbReference type="EMBL" id="KAI5652981.1"/>
    </source>
</evidence>
<accession>A0ACC0A0E1</accession>
<evidence type="ECO:0000313" key="2">
    <source>
        <dbReference type="Proteomes" id="UP001060085"/>
    </source>
</evidence>
<comment type="caution">
    <text evidence="1">The sequence shown here is derived from an EMBL/GenBank/DDBJ whole genome shotgun (WGS) entry which is preliminary data.</text>
</comment>
<keyword evidence="2" id="KW-1185">Reference proteome</keyword>
<proteinExistence type="predicted"/>
<reference evidence="2" key="1">
    <citation type="journal article" date="2023" name="Nat. Plants">
        <title>Single-cell RNA sequencing provides a high-resolution roadmap for understanding the multicellular compartmentation of specialized metabolism.</title>
        <authorList>
            <person name="Sun S."/>
            <person name="Shen X."/>
            <person name="Li Y."/>
            <person name="Li Y."/>
            <person name="Wang S."/>
            <person name="Li R."/>
            <person name="Zhang H."/>
            <person name="Shen G."/>
            <person name="Guo B."/>
            <person name="Wei J."/>
            <person name="Xu J."/>
            <person name="St-Pierre B."/>
            <person name="Chen S."/>
            <person name="Sun C."/>
        </authorList>
    </citation>
    <scope>NUCLEOTIDE SEQUENCE [LARGE SCALE GENOMIC DNA]</scope>
</reference>
<protein>
    <submittedName>
        <fullName evidence="1">Uncharacterized protein</fullName>
    </submittedName>
</protein>